<sequence length="304" mass="31308">MGGNLRGTRDILLGVLAVAAAASTWGTLGIFSKMLYAEGVSFESLVAFRAVVGWLAVMGFLVATGGMRRLRVPRRDLMFLVPLGLVGIGLFYLFYFYTVRESAVGTAAVLLYSSPAFVVVLAWLSLGEGLGPAKLVSLGLTIGGVLLVAGAYDPANLEVTPTVLVTGLLAGLTYGLYSIFGRPVAGRLGPAVILSYALFFGAILLSLAAIPTLDTLAGLSFGSYAVLLMLAVVHTTLAFALYTFGLGRLGAGRAAIVATVEPVVAGILGTILLGEELTVPKVAGAALVISGAALAQIRFGKPAR</sequence>
<dbReference type="PANTHER" id="PTHR32322:SF2">
    <property type="entry name" value="EAMA DOMAIN-CONTAINING PROTEIN"/>
    <property type="match status" value="1"/>
</dbReference>
<keyword evidence="3 6" id="KW-0812">Transmembrane</keyword>
<feature type="transmembrane region" description="Helical" evidence="6">
    <location>
        <begin position="192"/>
        <end position="210"/>
    </location>
</feature>
<evidence type="ECO:0000256" key="3">
    <source>
        <dbReference type="ARBA" id="ARBA00022692"/>
    </source>
</evidence>
<feature type="transmembrane region" description="Helical" evidence="6">
    <location>
        <begin position="279"/>
        <end position="299"/>
    </location>
</feature>
<dbReference type="InterPro" id="IPR000620">
    <property type="entry name" value="EamA_dom"/>
</dbReference>
<dbReference type="Gene3D" id="1.10.3730.20">
    <property type="match status" value="1"/>
</dbReference>
<protein>
    <recommendedName>
        <fullName evidence="7">EamA domain-containing protein</fullName>
    </recommendedName>
</protein>
<gene>
    <name evidence="8" type="ORF">AVDCRST_MAG22-1561</name>
</gene>
<feature type="domain" description="EamA" evidence="7">
    <location>
        <begin position="164"/>
        <end position="294"/>
    </location>
</feature>
<evidence type="ECO:0000256" key="5">
    <source>
        <dbReference type="ARBA" id="ARBA00023136"/>
    </source>
</evidence>
<evidence type="ECO:0000256" key="6">
    <source>
        <dbReference type="SAM" id="Phobius"/>
    </source>
</evidence>
<dbReference type="PANTHER" id="PTHR32322">
    <property type="entry name" value="INNER MEMBRANE TRANSPORTER"/>
    <property type="match status" value="1"/>
</dbReference>
<reference evidence="8" key="1">
    <citation type="submission" date="2020-02" db="EMBL/GenBank/DDBJ databases">
        <authorList>
            <person name="Meier V. D."/>
        </authorList>
    </citation>
    <scope>NUCLEOTIDE SEQUENCE</scope>
    <source>
        <strain evidence="8">AVDCRST_MAG22</strain>
    </source>
</reference>
<evidence type="ECO:0000256" key="1">
    <source>
        <dbReference type="ARBA" id="ARBA00004141"/>
    </source>
</evidence>
<feature type="domain" description="EamA" evidence="7">
    <location>
        <begin position="13"/>
        <end position="148"/>
    </location>
</feature>
<dbReference type="Pfam" id="PF00892">
    <property type="entry name" value="EamA"/>
    <property type="match status" value="2"/>
</dbReference>
<keyword evidence="5 6" id="KW-0472">Membrane</keyword>
<comment type="subcellular location">
    <subcellularLocation>
        <location evidence="1">Membrane</location>
        <topology evidence="1">Multi-pass membrane protein</topology>
    </subcellularLocation>
</comment>
<dbReference type="SUPFAM" id="SSF103481">
    <property type="entry name" value="Multidrug resistance efflux transporter EmrE"/>
    <property type="match status" value="2"/>
</dbReference>
<organism evidence="8">
    <name type="scientific">uncultured Rubrobacteraceae bacterium</name>
    <dbReference type="NCBI Taxonomy" id="349277"/>
    <lineage>
        <taxon>Bacteria</taxon>
        <taxon>Bacillati</taxon>
        <taxon>Actinomycetota</taxon>
        <taxon>Rubrobacteria</taxon>
        <taxon>Rubrobacterales</taxon>
        <taxon>Rubrobacteraceae</taxon>
        <taxon>environmental samples</taxon>
    </lineage>
</organism>
<dbReference type="InterPro" id="IPR037185">
    <property type="entry name" value="EmrE-like"/>
</dbReference>
<evidence type="ECO:0000259" key="7">
    <source>
        <dbReference type="Pfam" id="PF00892"/>
    </source>
</evidence>
<feature type="transmembrane region" description="Helical" evidence="6">
    <location>
        <begin position="222"/>
        <end position="242"/>
    </location>
</feature>
<feature type="transmembrane region" description="Helical" evidence="6">
    <location>
        <begin position="254"/>
        <end position="273"/>
    </location>
</feature>
<dbReference type="EMBL" id="CADCUV010000063">
    <property type="protein sequence ID" value="CAA9405920.1"/>
    <property type="molecule type" value="Genomic_DNA"/>
</dbReference>
<feature type="transmembrane region" description="Helical" evidence="6">
    <location>
        <begin position="77"/>
        <end position="97"/>
    </location>
</feature>
<name>A0A6J4P4C0_9ACTN</name>
<feature type="transmembrane region" description="Helical" evidence="6">
    <location>
        <begin position="44"/>
        <end position="65"/>
    </location>
</feature>
<proteinExistence type="inferred from homology"/>
<evidence type="ECO:0000256" key="4">
    <source>
        <dbReference type="ARBA" id="ARBA00022989"/>
    </source>
</evidence>
<comment type="similarity">
    <text evidence="2">Belongs to the EamA transporter family.</text>
</comment>
<dbReference type="GO" id="GO:0016020">
    <property type="term" value="C:membrane"/>
    <property type="evidence" value="ECO:0007669"/>
    <property type="project" value="UniProtKB-SubCell"/>
</dbReference>
<evidence type="ECO:0000256" key="2">
    <source>
        <dbReference type="ARBA" id="ARBA00007362"/>
    </source>
</evidence>
<keyword evidence="4 6" id="KW-1133">Transmembrane helix</keyword>
<feature type="transmembrane region" description="Helical" evidence="6">
    <location>
        <begin position="135"/>
        <end position="153"/>
    </location>
</feature>
<feature type="transmembrane region" description="Helical" evidence="6">
    <location>
        <begin position="159"/>
        <end position="180"/>
    </location>
</feature>
<dbReference type="InterPro" id="IPR050638">
    <property type="entry name" value="AA-Vitamin_Transporters"/>
</dbReference>
<feature type="transmembrane region" description="Helical" evidence="6">
    <location>
        <begin position="103"/>
        <end position="123"/>
    </location>
</feature>
<feature type="transmembrane region" description="Helical" evidence="6">
    <location>
        <begin position="12"/>
        <end position="32"/>
    </location>
</feature>
<accession>A0A6J4P4C0</accession>
<evidence type="ECO:0000313" key="8">
    <source>
        <dbReference type="EMBL" id="CAA9405920.1"/>
    </source>
</evidence>
<dbReference type="AlphaFoldDB" id="A0A6J4P4C0"/>